<evidence type="ECO:0000259" key="2">
    <source>
        <dbReference type="Pfam" id="PF06985"/>
    </source>
</evidence>
<evidence type="ECO:0000313" key="4">
    <source>
        <dbReference type="Proteomes" id="UP001392437"/>
    </source>
</evidence>
<reference evidence="3 4" key="1">
    <citation type="submission" date="2023-01" db="EMBL/GenBank/DDBJ databases">
        <title>Analysis of 21 Apiospora genomes using comparative genomics revels a genus with tremendous synthesis potential of carbohydrate active enzymes and secondary metabolites.</title>
        <authorList>
            <person name="Sorensen T."/>
        </authorList>
    </citation>
    <scope>NUCLEOTIDE SEQUENCE [LARGE SCALE GENOMIC DNA]</scope>
    <source>
        <strain evidence="3 4">CBS 117206</strain>
    </source>
</reference>
<protein>
    <recommendedName>
        <fullName evidence="2">Heterokaryon incompatibility domain-containing protein</fullName>
    </recommendedName>
</protein>
<name>A0AAW0R5G4_9PEZI</name>
<dbReference type="AlphaFoldDB" id="A0AAW0R5G4"/>
<feature type="compositionally biased region" description="Basic and acidic residues" evidence="1">
    <location>
        <begin position="1"/>
        <end position="18"/>
    </location>
</feature>
<evidence type="ECO:0000256" key="1">
    <source>
        <dbReference type="SAM" id="MobiDB-lite"/>
    </source>
</evidence>
<accession>A0AAW0R5G4</accession>
<evidence type="ECO:0000313" key="3">
    <source>
        <dbReference type="EMBL" id="KAK8124150.1"/>
    </source>
</evidence>
<organism evidence="3 4">
    <name type="scientific">Apiospora kogelbergensis</name>
    <dbReference type="NCBI Taxonomy" id="1337665"/>
    <lineage>
        <taxon>Eukaryota</taxon>
        <taxon>Fungi</taxon>
        <taxon>Dikarya</taxon>
        <taxon>Ascomycota</taxon>
        <taxon>Pezizomycotina</taxon>
        <taxon>Sordariomycetes</taxon>
        <taxon>Xylariomycetidae</taxon>
        <taxon>Amphisphaeriales</taxon>
        <taxon>Apiosporaceae</taxon>
        <taxon>Apiospora</taxon>
    </lineage>
</organism>
<sequence length="538" mass="60534">MEDQKHHPFPEKQDDPPRKLPNNICTGVSTGKNRLCDLCRLIDFAQFSRQAPWQGIKLALISHDRPLHKSLTCDFCPVIVWLKSGKRDNNKGRDLDLMYSLAACRVGPGGAIIPGPGSARGTLHGFLSLVGDEYTSLSLTWQNNYSARFMAVTTHAAAEVVPAHPQKIPRLRVIDCSTAQLTAIPPHVPYVALSYLWGPAAAHDGLSRDKYNFKKAPATIRDAMKATLSLGYTYLWVDRYCIDQDNPVEKLKVIQQMGQIYSNALVTIVAAAGSDPHHGLPGVGKPRRAPRLDVIFGRHRIYSLPDHPHKTIESSPWMTRGWTYQEVVLSQARCYFTEDQVLLESETHSFEDCFAGKLNNRRGLFFDSEAETWRLPRLEIYDMINAYSKRKMSFDSDYLDGFAGVLAVKQCRYTWGVPLLPLIWRKPYESLGEQLMLGMRWLVSPSTGKPKSCGYPTWSWLAWTGEVRTGKRVFPAKYAEARLLLPAGSGNQHETVGHATLNLEKLYFQCAPATESAYTDFILEYSLPLLTFETIVLV</sequence>
<dbReference type="Proteomes" id="UP001392437">
    <property type="component" value="Unassembled WGS sequence"/>
</dbReference>
<dbReference type="PANTHER" id="PTHR33112:SF1">
    <property type="entry name" value="HETEROKARYON INCOMPATIBILITY DOMAIN-CONTAINING PROTEIN"/>
    <property type="match status" value="1"/>
</dbReference>
<proteinExistence type="predicted"/>
<dbReference type="EMBL" id="JAQQWP010000003">
    <property type="protein sequence ID" value="KAK8124150.1"/>
    <property type="molecule type" value="Genomic_DNA"/>
</dbReference>
<feature type="region of interest" description="Disordered" evidence="1">
    <location>
        <begin position="1"/>
        <end position="22"/>
    </location>
</feature>
<feature type="domain" description="Heterokaryon incompatibility" evidence="2">
    <location>
        <begin position="190"/>
        <end position="326"/>
    </location>
</feature>
<comment type="caution">
    <text evidence="3">The sequence shown here is derived from an EMBL/GenBank/DDBJ whole genome shotgun (WGS) entry which is preliminary data.</text>
</comment>
<dbReference type="InterPro" id="IPR010730">
    <property type="entry name" value="HET"/>
</dbReference>
<dbReference type="PANTHER" id="PTHR33112">
    <property type="entry name" value="DOMAIN PROTEIN, PUTATIVE-RELATED"/>
    <property type="match status" value="1"/>
</dbReference>
<keyword evidence="4" id="KW-1185">Reference proteome</keyword>
<dbReference type="Pfam" id="PF06985">
    <property type="entry name" value="HET"/>
    <property type="match status" value="1"/>
</dbReference>
<gene>
    <name evidence="3" type="ORF">PG999_004068</name>
</gene>